<name>A0A7J7N169_9MAGN</name>
<dbReference type="AlphaFoldDB" id="A0A7J7N169"/>
<dbReference type="InterPro" id="IPR027356">
    <property type="entry name" value="NPH3_dom"/>
</dbReference>
<dbReference type="PROSITE" id="PS51649">
    <property type="entry name" value="NPH3"/>
    <property type="match status" value="1"/>
</dbReference>
<evidence type="ECO:0000256" key="3">
    <source>
        <dbReference type="PROSITE-ProRule" id="PRU00982"/>
    </source>
</evidence>
<dbReference type="EMBL" id="JACGCM010001155">
    <property type="protein sequence ID" value="KAF6160770.1"/>
    <property type="molecule type" value="Genomic_DNA"/>
</dbReference>
<comment type="pathway">
    <text evidence="1">Protein modification; protein ubiquitination.</text>
</comment>
<dbReference type="Gene3D" id="3.30.710.10">
    <property type="entry name" value="Potassium Channel Kv1.1, Chain A"/>
    <property type="match status" value="1"/>
</dbReference>
<evidence type="ECO:0000313" key="7">
    <source>
        <dbReference type="Proteomes" id="UP000541444"/>
    </source>
</evidence>
<feature type="domain" description="NPH3" evidence="5">
    <location>
        <begin position="233"/>
        <end position="390"/>
    </location>
</feature>
<keyword evidence="4" id="KW-0175">Coiled coil</keyword>
<evidence type="ECO:0000259" key="5">
    <source>
        <dbReference type="PROSITE" id="PS51649"/>
    </source>
</evidence>
<accession>A0A7J7N169</accession>
<organism evidence="6 7">
    <name type="scientific">Kingdonia uniflora</name>
    <dbReference type="NCBI Taxonomy" id="39325"/>
    <lineage>
        <taxon>Eukaryota</taxon>
        <taxon>Viridiplantae</taxon>
        <taxon>Streptophyta</taxon>
        <taxon>Embryophyta</taxon>
        <taxon>Tracheophyta</taxon>
        <taxon>Spermatophyta</taxon>
        <taxon>Magnoliopsida</taxon>
        <taxon>Ranunculales</taxon>
        <taxon>Circaeasteraceae</taxon>
        <taxon>Kingdonia</taxon>
    </lineage>
</organism>
<dbReference type="PANTHER" id="PTHR32370">
    <property type="entry name" value="OS12G0117600 PROTEIN"/>
    <property type="match status" value="1"/>
</dbReference>
<evidence type="ECO:0000256" key="2">
    <source>
        <dbReference type="ARBA" id="ARBA00022786"/>
    </source>
</evidence>
<evidence type="ECO:0000256" key="4">
    <source>
        <dbReference type="SAM" id="Coils"/>
    </source>
</evidence>
<dbReference type="GO" id="GO:0016567">
    <property type="term" value="P:protein ubiquitination"/>
    <property type="evidence" value="ECO:0007669"/>
    <property type="project" value="UniProtKB-UniPathway"/>
</dbReference>
<gene>
    <name evidence="6" type="ORF">GIB67_035971</name>
</gene>
<evidence type="ECO:0000256" key="1">
    <source>
        <dbReference type="ARBA" id="ARBA00004906"/>
    </source>
</evidence>
<keyword evidence="2" id="KW-0833">Ubl conjugation pathway</keyword>
<comment type="similarity">
    <text evidence="3">Belongs to the NPH3 family.</text>
</comment>
<keyword evidence="7" id="KW-1185">Reference proteome</keyword>
<proteinExistence type="inferred from homology"/>
<reference evidence="6 7" key="1">
    <citation type="journal article" date="2020" name="IScience">
        <title>Genome Sequencing of the Endangered Kingdonia uniflora (Circaeasteraceae, Ranunculales) Reveals Potential Mechanisms of Evolutionary Specialization.</title>
        <authorList>
            <person name="Sun Y."/>
            <person name="Deng T."/>
            <person name="Zhang A."/>
            <person name="Moore M.J."/>
            <person name="Landis J.B."/>
            <person name="Lin N."/>
            <person name="Zhang H."/>
            <person name="Zhang X."/>
            <person name="Huang J."/>
            <person name="Zhang X."/>
            <person name="Sun H."/>
            <person name="Wang H."/>
        </authorList>
    </citation>
    <scope>NUCLEOTIDE SEQUENCE [LARGE SCALE GENOMIC DNA]</scope>
    <source>
        <strain evidence="6">TB1705</strain>
        <tissue evidence="6">Leaf</tissue>
    </source>
</reference>
<dbReference type="InterPro" id="IPR011333">
    <property type="entry name" value="SKP1/BTB/POZ_sf"/>
</dbReference>
<evidence type="ECO:0000313" key="6">
    <source>
        <dbReference type="EMBL" id="KAF6160770.1"/>
    </source>
</evidence>
<comment type="caution">
    <text evidence="6">The sequence shown here is derived from an EMBL/GenBank/DDBJ whole genome shotgun (WGS) entry which is preliminary data.</text>
</comment>
<dbReference type="UniPathway" id="UPA00143"/>
<dbReference type="Proteomes" id="UP000541444">
    <property type="component" value="Unassembled WGS sequence"/>
</dbReference>
<sequence>MFLGFPKSAMREELCQLHINGQHTFFLNQNIISKYSERLKRETQQHRNNIEINDFPGGANGFELISRFCYNNGRIRMTPSNVSQLHTSAIYLEMTEHLSQCNLLYQTETFLEDSSGFLSKLIFSLIDKITQTPSSSSSASPEIITLSTPDSKNSKFSSGSSSKAWWFEDLTVLPPNIVEKMIKTMGYYGIENTSLVITRFLLYYLKVKASSFSTTKGDIFKYGGLADTVVYGSCRVELERLIGGVLEEATLDDLLVCNHNGVGVYDVDLVLRLVRVLVSDGVDVLRLKKVGRLFDKYLREISPDQTLKVCKFVTVAQCLPDWARDCFDGVYKAIDIYLESHPTLTMEERSRICRCLNYEKLSLEACKELAKNPRVPPRITVEALVAQQAKVQIKEIITAPESPSWSETDTDKFSEFSSEEKEEMKMNLQKMQCRVVELEKVCKQMKGQMSKLMVKDKVFSNLTNSRALPRLC</sequence>
<dbReference type="InterPro" id="IPR043454">
    <property type="entry name" value="NPH3/RPT2-like"/>
</dbReference>
<feature type="coiled-coil region" evidence="4">
    <location>
        <begin position="421"/>
        <end position="448"/>
    </location>
</feature>
<dbReference type="Pfam" id="PF03000">
    <property type="entry name" value="NPH3"/>
    <property type="match status" value="1"/>
</dbReference>
<protein>
    <recommendedName>
        <fullName evidence="5">NPH3 domain-containing protein</fullName>
    </recommendedName>
</protein>
<dbReference type="OrthoDB" id="1080584at2759"/>